<evidence type="ECO:0000313" key="3">
    <source>
        <dbReference type="Proteomes" id="UP000639859"/>
    </source>
</evidence>
<reference evidence="2 3" key="1">
    <citation type="submission" date="2020-11" db="EMBL/GenBank/DDBJ databases">
        <title>genome sequence of strain KACC 18849.</title>
        <authorList>
            <person name="Gao J."/>
            <person name="Zhang X."/>
        </authorList>
    </citation>
    <scope>NUCLEOTIDE SEQUENCE [LARGE SCALE GENOMIC DNA]</scope>
    <source>
        <strain evidence="2 3">KACC 18849</strain>
    </source>
</reference>
<comment type="caution">
    <text evidence="2">The sequence shown here is derived from an EMBL/GenBank/DDBJ whole genome shotgun (WGS) entry which is preliminary data.</text>
</comment>
<feature type="signal peptide" evidence="1">
    <location>
        <begin position="1"/>
        <end position="21"/>
    </location>
</feature>
<dbReference type="PIRSF" id="PIRSF032038">
    <property type="entry name" value="UCP023238"/>
    <property type="match status" value="1"/>
</dbReference>
<dbReference type="Proteomes" id="UP000639859">
    <property type="component" value="Unassembled WGS sequence"/>
</dbReference>
<keyword evidence="3" id="KW-1185">Reference proteome</keyword>
<feature type="chain" id="PRO_5045211140" evidence="1">
    <location>
        <begin position="22"/>
        <end position="174"/>
    </location>
</feature>
<sequence>MPLLRLPLVLLILASATMAAAAGPAGKTGALETITACRAIGEADRRLACYDKAATDLATADAAGDIVVLDRQKVESVRREAFGFNLPKLALFEGKDEKAPALDRIESVAKQAYQKAGGAWIIVLESGAKWEQIDQEPVRRSPKPGSKIAIRKASMGTYFLNIDGQIAIRARRID</sequence>
<keyword evidence="1" id="KW-0732">Signal</keyword>
<protein>
    <submittedName>
        <fullName evidence="2">Uncharacterized protein</fullName>
    </submittedName>
</protein>
<accession>A0ABS0SWC9</accession>
<dbReference type="InterPro" id="IPR016987">
    <property type="entry name" value="UCP023238"/>
</dbReference>
<gene>
    <name evidence="2" type="ORF">I4Q42_09700</name>
</gene>
<proteinExistence type="predicted"/>
<evidence type="ECO:0000256" key="1">
    <source>
        <dbReference type="SAM" id="SignalP"/>
    </source>
</evidence>
<dbReference type="EMBL" id="JADWOX010000005">
    <property type="protein sequence ID" value="MBI1683942.1"/>
    <property type="molecule type" value="Genomic_DNA"/>
</dbReference>
<organism evidence="2 3">
    <name type="scientific">Caulobacter hibisci</name>
    <dbReference type="NCBI Taxonomy" id="2035993"/>
    <lineage>
        <taxon>Bacteria</taxon>
        <taxon>Pseudomonadati</taxon>
        <taxon>Pseudomonadota</taxon>
        <taxon>Alphaproteobacteria</taxon>
        <taxon>Caulobacterales</taxon>
        <taxon>Caulobacteraceae</taxon>
        <taxon>Caulobacter</taxon>
    </lineage>
</organism>
<name>A0ABS0SWC9_9CAUL</name>
<evidence type="ECO:0000313" key="2">
    <source>
        <dbReference type="EMBL" id="MBI1683942.1"/>
    </source>
</evidence>
<dbReference type="RefSeq" id="WP_198575858.1">
    <property type="nucleotide sequence ID" value="NZ_JADWOX010000005.1"/>
</dbReference>